<dbReference type="PRINTS" id="PR01853">
    <property type="entry name" value="YAJCTRNLCASE"/>
</dbReference>
<dbReference type="EMBL" id="CP014699">
    <property type="protein sequence ID" value="AND79961.1"/>
    <property type="molecule type" value="Genomic_DNA"/>
</dbReference>
<evidence type="ECO:0000256" key="2">
    <source>
        <dbReference type="ARBA" id="ARBA00006742"/>
    </source>
</evidence>
<gene>
    <name evidence="11" type="ORF">A0O21_08080</name>
</gene>
<reference evidence="11 12" key="1">
    <citation type="journal article" date="2016" name="Int. J. Syst. Evol. Microbiol.">
        <title>Streptococcuspantholopis sp. nov., isolated from faeces of the Tibetan antelope (Pantholops hodgsonii).</title>
        <authorList>
            <person name="Bai X."/>
            <person name="Xiong Y."/>
            <person name="Lu S."/>
            <person name="Jin D."/>
            <person name="Lai X."/>
            <person name="Yang J."/>
            <person name="Niu L."/>
            <person name="Hu S."/>
            <person name="Meng X."/>
            <person name="Pu J."/>
            <person name="Ye C."/>
            <person name="Xu J."/>
        </authorList>
    </citation>
    <scope>NUCLEOTIDE SEQUENCE [LARGE SCALE GENOMIC DNA]</scope>
    <source>
        <strain evidence="11 12">TA 26</strain>
    </source>
</reference>
<evidence type="ECO:0000256" key="1">
    <source>
        <dbReference type="ARBA" id="ARBA00004162"/>
    </source>
</evidence>
<keyword evidence="4" id="KW-1003">Cell membrane</keyword>
<keyword evidence="6" id="KW-0653">Protein transport</keyword>
<organism evidence="11 12">
    <name type="scientific">Streptococcus pantholopis</name>
    <dbReference type="NCBI Taxonomy" id="1811193"/>
    <lineage>
        <taxon>Bacteria</taxon>
        <taxon>Bacillati</taxon>
        <taxon>Bacillota</taxon>
        <taxon>Bacilli</taxon>
        <taxon>Lactobacillales</taxon>
        <taxon>Streptococcaceae</taxon>
        <taxon>Streptococcus</taxon>
    </lineage>
</organism>
<sequence>MGYSTIILLVLLLGMMWFMQRTQRRQAQERQNQLNAVQKGDEIVTIGGLYGIIDEIDTDKKQMVLDVDGVYLTFELSALKTVITKASAVTEETAEAAEVSADDAADTQETMDSAIDQ</sequence>
<dbReference type="STRING" id="1811193.A0O21_08080"/>
<evidence type="ECO:0000256" key="6">
    <source>
        <dbReference type="ARBA" id="ARBA00022927"/>
    </source>
</evidence>
<comment type="subcellular location">
    <subcellularLocation>
        <location evidence="1">Cell membrane</location>
        <topology evidence="1">Single-pass membrane protein</topology>
    </subcellularLocation>
</comment>
<dbReference type="GO" id="GO:0015031">
    <property type="term" value="P:protein transport"/>
    <property type="evidence" value="ECO:0007669"/>
    <property type="project" value="UniProtKB-KW"/>
</dbReference>
<evidence type="ECO:0000256" key="5">
    <source>
        <dbReference type="ARBA" id="ARBA00022692"/>
    </source>
</evidence>
<proteinExistence type="inferred from homology"/>
<evidence type="ECO:0000256" key="3">
    <source>
        <dbReference type="ARBA" id="ARBA00022448"/>
    </source>
</evidence>
<dbReference type="InterPro" id="IPR003849">
    <property type="entry name" value="Preprotein_translocase_YajC"/>
</dbReference>
<dbReference type="AlphaFoldDB" id="A0A172Q941"/>
<evidence type="ECO:0000256" key="10">
    <source>
        <dbReference type="SAM" id="MobiDB-lite"/>
    </source>
</evidence>
<dbReference type="NCBIfam" id="NF005100">
    <property type="entry name" value="PRK06531.1"/>
    <property type="match status" value="1"/>
</dbReference>
<evidence type="ECO:0000256" key="9">
    <source>
        <dbReference type="ARBA" id="ARBA00023136"/>
    </source>
</evidence>
<feature type="region of interest" description="Disordered" evidence="10">
    <location>
        <begin position="94"/>
        <end position="117"/>
    </location>
</feature>
<dbReference type="Proteomes" id="UP000077317">
    <property type="component" value="Chromosome"/>
</dbReference>
<dbReference type="GO" id="GO:0005886">
    <property type="term" value="C:plasma membrane"/>
    <property type="evidence" value="ECO:0007669"/>
    <property type="project" value="UniProtKB-SubCell"/>
</dbReference>
<evidence type="ECO:0000256" key="8">
    <source>
        <dbReference type="ARBA" id="ARBA00023010"/>
    </source>
</evidence>
<evidence type="ECO:0000313" key="11">
    <source>
        <dbReference type="EMBL" id="AND79961.1"/>
    </source>
</evidence>
<comment type="similarity">
    <text evidence="2">Belongs to the YajC family.</text>
</comment>
<dbReference type="PANTHER" id="PTHR33909:SF1">
    <property type="entry name" value="SEC TRANSLOCON ACCESSORY COMPLEX SUBUNIT YAJC"/>
    <property type="match status" value="1"/>
</dbReference>
<dbReference type="OrthoDB" id="9800132at2"/>
<protein>
    <submittedName>
        <fullName evidence="11">Preprotein translocase subunit YajC</fullName>
    </submittedName>
</protein>
<name>A0A172Q941_9STRE</name>
<keyword evidence="12" id="KW-1185">Reference proteome</keyword>
<dbReference type="SMART" id="SM01323">
    <property type="entry name" value="YajC"/>
    <property type="match status" value="1"/>
</dbReference>
<dbReference type="Pfam" id="PF02699">
    <property type="entry name" value="YajC"/>
    <property type="match status" value="1"/>
</dbReference>
<feature type="compositionally biased region" description="Polar residues" evidence="10">
    <location>
        <begin position="108"/>
        <end position="117"/>
    </location>
</feature>
<keyword evidence="8" id="KW-0811">Translocation</keyword>
<keyword evidence="3" id="KW-0813">Transport</keyword>
<evidence type="ECO:0000256" key="7">
    <source>
        <dbReference type="ARBA" id="ARBA00022989"/>
    </source>
</evidence>
<keyword evidence="5" id="KW-0812">Transmembrane</keyword>
<dbReference type="RefSeq" id="WP_067064054.1">
    <property type="nucleotide sequence ID" value="NZ_CP014699.1"/>
</dbReference>
<dbReference type="PANTHER" id="PTHR33909">
    <property type="entry name" value="SEC TRANSLOCON ACCESSORY COMPLEX SUBUNIT YAJC"/>
    <property type="match status" value="1"/>
</dbReference>
<dbReference type="NCBIfam" id="TIGR00739">
    <property type="entry name" value="yajC"/>
    <property type="match status" value="1"/>
</dbReference>
<dbReference type="KEGG" id="spat:A0O21_08080"/>
<reference evidence="12" key="2">
    <citation type="submission" date="2016-03" db="EMBL/GenBank/DDBJ databases">
        <title>Streptococcus antelopensis sp. nov., isolated from the feces of the Tibetan antelope (Pantholops hodgsonii) in Hoh Xil National Nature Reserve, Qinghai, China.</title>
        <authorList>
            <person name="Bai X."/>
        </authorList>
    </citation>
    <scope>NUCLEOTIDE SEQUENCE [LARGE SCALE GENOMIC DNA]</scope>
    <source>
        <strain evidence="12">TA 26</strain>
    </source>
</reference>
<feature type="compositionally biased region" description="Acidic residues" evidence="10">
    <location>
        <begin position="94"/>
        <end position="106"/>
    </location>
</feature>
<keyword evidence="9" id="KW-0472">Membrane</keyword>
<evidence type="ECO:0000256" key="4">
    <source>
        <dbReference type="ARBA" id="ARBA00022475"/>
    </source>
</evidence>
<keyword evidence="7" id="KW-1133">Transmembrane helix</keyword>
<evidence type="ECO:0000313" key="12">
    <source>
        <dbReference type="Proteomes" id="UP000077317"/>
    </source>
</evidence>
<accession>A0A172Q941</accession>